<evidence type="ECO:0000256" key="2">
    <source>
        <dbReference type="SAM" id="SignalP"/>
    </source>
</evidence>
<feature type="compositionally biased region" description="Pro residues" evidence="1">
    <location>
        <begin position="120"/>
        <end position="138"/>
    </location>
</feature>
<organism evidence="4">
    <name type="scientific">Kwoniella dejecticola CBS 10117</name>
    <dbReference type="NCBI Taxonomy" id="1296121"/>
    <lineage>
        <taxon>Eukaryota</taxon>
        <taxon>Fungi</taxon>
        <taxon>Dikarya</taxon>
        <taxon>Basidiomycota</taxon>
        <taxon>Agaricomycotina</taxon>
        <taxon>Tremellomycetes</taxon>
        <taxon>Tremellales</taxon>
        <taxon>Cryptococcaceae</taxon>
        <taxon>Kwoniella</taxon>
    </lineage>
</organism>
<feature type="chain" id="PRO_5008341948" description="Asl1-like glycosyl hydrolase catalytic domain-containing protein" evidence="2">
    <location>
        <begin position="19"/>
        <end position="426"/>
    </location>
</feature>
<dbReference type="GO" id="GO:0071966">
    <property type="term" value="P:fungal-type cell wall polysaccharide metabolic process"/>
    <property type="evidence" value="ECO:0007669"/>
    <property type="project" value="TreeGrafter"/>
</dbReference>
<dbReference type="RefSeq" id="XP_018260800.1">
    <property type="nucleotide sequence ID" value="XM_018409797.1"/>
</dbReference>
<protein>
    <recommendedName>
        <fullName evidence="3">Asl1-like glycosyl hydrolase catalytic domain-containing protein</fullName>
    </recommendedName>
</protein>
<dbReference type="PANTHER" id="PTHR34154:SF14">
    <property type="entry name" value="ASL1-LIKE GLYCOSYL HYDROLASE CATALYTIC DOMAIN-CONTAINING PROTEIN"/>
    <property type="match status" value="1"/>
</dbReference>
<gene>
    <name evidence="4" type="ORF">I303_06516</name>
    <name evidence="5" type="ORF">I303_107114</name>
</gene>
<sequence>MHQIIPLTILPFLLPALAAPARRSCAVKSSTSSSPGEGDTPGAIAAFAENASSLNSAENTVLAPIKSSAGPTIPSIEVTALSASNKGNIAAYDRGVWSSWGRPKSTTAPVPPATAALPASQPPVAPPMSAPPSPPASSPPAVAVPPGSSSPAAVAPPVSAAPPASASVSAPAASAPPTSSGAGGAGAGIGSGGQAGLGLDNTAYQQLTAVQNLGWYWNWGVDPFPGMQTEFVACVWGEEMANSFAGPAGGVQYIMSFNEPDMGADVGGSNIKDTAHAAALHQQWTAKVTGNVKIGSPAVARGGDKTWFSQWVTACAGNCKYDFVPIHFYGTVVEDLFTYIKGFPTDGKPIWVTEFDCQDFSTGEVCDAAKQEAFMDTAVAWFKGEGAAYVERWAWFGALPKFSTMTYGLENADGTLNDLGQHYLSL</sequence>
<reference evidence="5" key="2">
    <citation type="submission" date="2013-07" db="EMBL/GenBank/DDBJ databases">
        <authorList>
            <consortium name="The Broad Institute Genome Sequencing Platform"/>
            <person name="Cuomo C."/>
            <person name="Litvintseva A."/>
            <person name="Chen Y."/>
            <person name="Heitman J."/>
            <person name="Sun S."/>
            <person name="Springer D."/>
            <person name="Dromer F."/>
            <person name="Young S.K."/>
            <person name="Zeng Q."/>
            <person name="Gargeya S."/>
            <person name="Fitzgerald M."/>
            <person name="Abouelleil A."/>
            <person name="Alvarado L."/>
            <person name="Berlin A.M."/>
            <person name="Chapman S.B."/>
            <person name="Dewar J."/>
            <person name="Goldberg J."/>
            <person name="Griggs A."/>
            <person name="Gujja S."/>
            <person name="Hansen M."/>
            <person name="Howarth C."/>
            <person name="Imamovic A."/>
            <person name="Larimer J."/>
            <person name="McCowan C."/>
            <person name="Murphy C."/>
            <person name="Pearson M."/>
            <person name="Priest M."/>
            <person name="Roberts A."/>
            <person name="Saif S."/>
            <person name="Shea T."/>
            <person name="Sykes S."/>
            <person name="Wortman J."/>
            <person name="Nusbaum C."/>
            <person name="Birren B."/>
        </authorList>
    </citation>
    <scope>NUCLEOTIDE SEQUENCE</scope>
    <source>
        <strain evidence="5">CBS 10117</strain>
    </source>
</reference>
<evidence type="ECO:0000313" key="4">
    <source>
        <dbReference type="EMBL" id="OBR82958.1"/>
    </source>
</evidence>
<dbReference type="AlphaFoldDB" id="A0A1A5ZYS7"/>
<name>A0A1A5ZYS7_9TREE</name>
<proteinExistence type="predicted"/>
<dbReference type="InterPro" id="IPR053183">
    <property type="entry name" value="ASL1"/>
</dbReference>
<dbReference type="InterPro" id="IPR017853">
    <property type="entry name" value="GH"/>
</dbReference>
<dbReference type="EMBL" id="KI894034">
    <property type="protein sequence ID" value="OBR82958.1"/>
    <property type="molecule type" value="Genomic_DNA"/>
</dbReference>
<dbReference type="GeneID" id="28970215"/>
<feature type="signal peptide" evidence="2">
    <location>
        <begin position="1"/>
        <end position="18"/>
    </location>
</feature>
<reference evidence="4" key="1">
    <citation type="submission" date="2013-07" db="EMBL/GenBank/DDBJ databases">
        <title>The Genome Sequence of Cryptococcus dejecticola CBS10117.</title>
        <authorList>
            <consortium name="The Broad Institute Genome Sequencing Platform"/>
            <person name="Cuomo C."/>
            <person name="Litvintseva A."/>
            <person name="Chen Y."/>
            <person name="Heitman J."/>
            <person name="Sun S."/>
            <person name="Springer D."/>
            <person name="Dromer F."/>
            <person name="Young S.K."/>
            <person name="Zeng Q."/>
            <person name="Gargeya S."/>
            <person name="Fitzgerald M."/>
            <person name="Abouelleil A."/>
            <person name="Alvarado L."/>
            <person name="Berlin A.M."/>
            <person name="Chapman S.B."/>
            <person name="Dewar J."/>
            <person name="Goldberg J."/>
            <person name="Griggs A."/>
            <person name="Gujja S."/>
            <person name="Hansen M."/>
            <person name="Howarth C."/>
            <person name="Imamovic A."/>
            <person name="Larimer J."/>
            <person name="McCowan C."/>
            <person name="Murphy C."/>
            <person name="Pearson M."/>
            <person name="Priest M."/>
            <person name="Roberts A."/>
            <person name="Saif S."/>
            <person name="Shea T."/>
            <person name="Sykes S."/>
            <person name="Wortman J."/>
            <person name="Nusbaum C."/>
            <person name="Birren B."/>
        </authorList>
    </citation>
    <scope>NUCLEOTIDE SEQUENCE [LARGE SCALE GENOMIC DNA]</scope>
    <source>
        <strain evidence="4">CBS 10117</strain>
    </source>
</reference>
<dbReference type="EMBL" id="CP144538">
    <property type="protein sequence ID" value="WWC64504.1"/>
    <property type="molecule type" value="Genomic_DNA"/>
</dbReference>
<keyword evidence="6" id="KW-1185">Reference proteome</keyword>
<dbReference type="SUPFAM" id="SSF51445">
    <property type="entry name" value="(Trans)glycosidases"/>
    <property type="match status" value="1"/>
</dbReference>
<feature type="compositionally biased region" description="Low complexity" evidence="1">
    <location>
        <begin position="139"/>
        <end position="180"/>
    </location>
</feature>
<feature type="region of interest" description="Disordered" evidence="1">
    <location>
        <begin position="98"/>
        <end position="186"/>
    </location>
</feature>
<evidence type="ECO:0000259" key="3">
    <source>
        <dbReference type="Pfam" id="PF11790"/>
    </source>
</evidence>
<evidence type="ECO:0000256" key="1">
    <source>
        <dbReference type="SAM" id="MobiDB-lite"/>
    </source>
</evidence>
<dbReference type="KEGG" id="kdj:28970215"/>
<dbReference type="Pfam" id="PF11790">
    <property type="entry name" value="Glyco_hydro_cc"/>
    <property type="match status" value="1"/>
</dbReference>
<feature type="compositionally biased region" description="Low complexity" evidence="1">
    <location>
        <begin position="103"/>
        <end position="119"/>
    </location>
</feature>
<accession>A0A1A5ZYS7</accession>
<keyword evidence="2" id="KW-0732">Signal</keyword>
<reference evidence="5" key="3">
    <citation type="submission" date="2024-02" db="EMBL/GenBank/DDBJ databases">
        <title>Comparative genomics of Cryptococcus and Kwoniella reveals pathogenesis evolution and contrasting modes of karyotype evolution via chromosome fusion or intercentromeric recombination.</title>
        <authorList>
            <person name="Coelho M.A."/>
            <person name="David-Palma M."/>
            <person name="Shea T."/>
            <person name="Bowers K."/>
            <person name="McGinley-Smith S."/>
            <person name="Mohammad A.W."/>
            <person name="Gnirke A."/>
            <person name="Yurkov A.M."/>
            <person name="Nowrousian M."/>
            <person name="Sun S."/>
            <person name="Cuomo C.A."/>
            <person name="Heitman J."/>
        </authorList>
    </citation>
    <scope>NUCLEOTIDE SEQUENCE</scope>
    <source>
        <strain evidence="5">CBS 10117</strain>
    </source>
</reference>
<feature type="domain" description="Asl1-like glycosyl hydrolase catalytic" evidence="3">
    <location>
        <begin position="208"/>
        <end position="423"/>
    </location>
</feature>
<dbReference type="Proteomes" id="UP000078595">
    <property type="component" value="Chromosome 9"/>
</dbReference>
<evidence type="ECO:0000313" key="5">
    <source>
        <dbReference type="EMBL" id="WWC64504.1"/>
    </source>
</evidence>
<dbReference type="PANTHER" id="PTHR34154">
    <property type="entry name" value="ALKALI-SENSITIVE LINKAGE PROTEIN 1"/>
    <property type="match status" value="1"/>
</dbReference>
<dbReference type="InterPro" id="IPR024655">
    <property type="entry name" value="Asl1_glyco_hydro_catalytic"/>
</dbReference>
<dbReference type="Gene3D" id="3.20.20.80">
    <property type="entry name" value="Glycosidases"/>
    <property type="match status" value="1"/>
</dbReference>
<dbReference type="VEuPathDB" id="FungiDB:I303_06516"/>
<dbReference type="GO" id="GO:0009277">
    <property type="term" value="C:fungal-type cell wall"/>
    <property type="evidence" value="ECO:0007669"/>
    <property type="project" value="TreeGrafter"/>
</dbReference>
<evidence type="ECO:0000313" key="6">
    <source>
        <dbReference type="Proteomes" id="UP000078595"/>
    </source>
</evidence>
<dbReference type="OrthoDB" id="5959761at2759"/>
<dbReference type="STRING" id="1296121.A0A1A5ZYS7"/>